<sequence>MFSETSSPDTAGHPRPTAGDPVLVALLGEVALRRDGLLAPVPGTRARLLVAALATHPGRSRSAQTLIDDIWGDTPPRAPMNALHTQVSRLRSALPDGTLEIGPAGYRLLLAPDQVDLAYAAQLETRARQAHQAGDDAAALALIETARALWRGDPAADLPPGPVADELTTVAATRRQALDTLELMARETIGDLTGAIDLAREAVATQPLDEPAHGTLMRLLAAAGRTNEALDVFASLRTRLVDQLGADPGPALTAVNTAILRGEPIPGAPTARIRTSTPPGSPARSGGRPGTERTSDRAAAAEPGHAAAQSLSATPEAGATADVPPQGPNAMAEYPAGQRASADEGRTPGAGYAAGIEHPPRAGRVVGADDAAGSGVGYSASAENMTGSGNPAGFSHPARVEYVAGAGYVAEAGQAARFVYAAGGGDAAQTRGVVAEAGPGPGGSASSGAGRSFPSGRGGPVGIGLRVAPNALLGREGDLAALEESLRRSRVTTVLGPGGTGKTRVANELGARVAREMPVTLVELASLRADTNPAATRADIEAAIAATLGVSEVGRDTNVLRPMAARDIGQRLRDALGARAMLLILDNCEHLIDAVAEVVADLVGGTDRLTVLTTSRAPLEITAETVYPLPPLVIDAGGSPATDLFAARARAVRPSVRLDPDAVARLCRTLDGLPLAIELAAARVRTMSVEEIETRLEHRFALLRSGDRSSPERHRTLHAVIEWSWNLLDKDQRVALRRLCRFPAGFTLAAAEAVIEDHEIPDAATAVDGLVGQSLLTVLDDDPDIEGVRYRMLETVREFGEEQLALTGEADLVMDRMSRWATDFVLDVARRYPTCEQVGVVRSVAAEYENLITVLRHALDRRDIGTANAVFATLAGLWVMRGAHMELVSWSPRLLALPPQRGPLTNEQADLLMFAQLLLGLHLMFTGAGLRDAAVVRTRVRRMLSQGAPLTPVFRYLGELTSRTRSVTQVARKLAEGARSADPRTRVSALLLRANMRENGGDVYGSNRDALEALRVEGAIDLWGTAMVCQHLGSMYGQSARYAESVDYYQRTIDIMLQLRAHEEVVEMRSYLAVSLVGAGDTRAARHELEATLGMVGLELAADYSAAQPNQRRATVVAGLAEIELAEGDTEAGLAHFRQVLALLDWPHGEVAPGPGDLMLAAAVVDAWVLYGRAAEMDRVVRELIDLSVARLAQYWDLPQIGAVALAVGTYLLAIGKRTELALDLLVLAPRVFGRQDYPCMRMPRHQDLHRPVVGAQRMTDALNAVAHVGRKAAAARILDDLTAIHADGWA</sequence>
<evidence type="ECO:0000313" key="7">
    <source>
        <dbReference type="Proteomes" id="UP000602198"/>
    </source>
</evidence>
<feature type="region of interest" description="Disordered" evidence="4">
    <location>
        <begin position="262"/>
        <end position="365"/>
    </location>
</feature>
<dbReference type="EMBL" id="JAERRJ010000005">
    <property type="protein sequence ID" value="MBL1075656.1"/>
    <property type="molecule type" value="Genomic_DNA"/>
</dbReference>
<dbReference type="InterPro" id="IPR016032">
    <property type="entry name" value="Sig_transdc_resp-reg_C-effctor"/>
</dbReference>
<evidence type="ECO:0000256" key="1">
    <source>
        <dbReference type="ARBA" id="ARBA00005820"/>
    </source>
</evidence>
<dbReference type="SUPFAM" id="SSF46894">
    <property type="entry name" value="C-terminal effector domain of the bipartite response regulators"/>
    <property type="match status" value="1"/>
</dbReference>
<evidence type="ECO:0000313" key="6">
    <source>
        <dbReference type="EMBL" id="MBL1075656.1"/>
    </source>
</evidence>
<comment type="caution">
    <text evidence="6">The sequence shown here is derived from an EMBL/GenBank/DDBJ whole genome shotgun (WGS) entry which is preliminary data.</text>
</comment>
<keyword evidence="2 3" id="KW-0238">DNA-binding</keyword>
<dbReference type="Pfam" id="PF03704">
    <property type="entry name" value="BTAD"/>
    <property type="match status" value="1"/>
</dbReference>
<evidence type="ECO:0000256" key="4">
    <source>
        <dbReference type="SAM" id="MobiDB-lite"/>
    </source>
</evidence>
<dbReference type="SMART" id="SM00862">
    <property type="entry name" value="Trans_reg_C"/>
    <property type="match status" value="1"/>
</dbReference>
<evidence type="ECO:0000259" key="5">
    <source>
        <dbReference type="PROSITE" id="PS51755"/>
    </source>
</evidence>
<dbReference type="Gene3D" id="1.25.40.10">
    <property type="entry name" value="Tetratricopeptide repeat domain"/>
    <property type="match status" value="2"/>
</dbReference>
<feature type="compositionally biased region" description="Low complexity" evidence="4">
    <location>
        <begin position="274"/>
        <end position="286"/>
    </location>
</feature>
<dbReference type="PROSITE" id="PS51755">
    <property type="entry name" value="OMPR_PHOB"/>
    <property type="match status" value="1"/>
</dbReference>
<dbReference type="SMART" id="SM01043">
    <property type="entry name" value="BTAD"/>
    <property type="match status" value="1"/>
</dbReference>
<feature type="compositionally biased region" description="Low complexity" evidence="4">
    <location>
        <begin position="298"/>
        <end position="308"/>
    </location>
</feature>
<dbReference type="InterPro" id="IPR005158">
    <property type="entry name" value="BTAD"/>
</dbReference>
<dbReference type="InterPro" id="IPR036388">
    <property type="entry name" value="WH-like_DNA-bd_sf"/>
</dbReference>
<dbReference type="InterPro" id="IPR058852">
    <property type="entry name" value="HTH_77"/>
</dbReference>
<comment type="similarity">
    <text evidence="1">Belongs to the AfsR/DnrI/RedD regulatory family.</text>
</comment>
<dbReference type="RefSeq" id="WP_201947918.1">
    <property type="nucleotide sequence ID" value="NZ_JAERRJ010000005.1"/>
</dbReference>
<dbReference type="SUPFAM" id="SSF48452">
    <property type="entry name" value="TPR-like"/>
    <property type="match status" value="2"/>
</dbReference>
<reference evidence="6 7" key="1">
    <citation type="submission" date="2021-01" db="EMBL/GenBank/DDBJ databases">
        <title>WGS of actinomycetes isolated from Thailand.</title>
        <authorList>
            <person name="Thawai C."/>
        </authorList>
    </citation>
    <scope>NUCLEOTIDE SEQUENCE [LARGE SCALE GENOMIC DNA]</scope>
    <source>
        <strain evidence="6 7">LPG 2</strain>
    </source>
</reference>
<dbReference type="PANTHER" id="PTHR47691">
    <property type="entry name" value="REGULATOR-RELATED"/>
    <property type="match status" value="1"/>
</dbReference>
<dbReference type="Pfam" id="PF00486">
    <property type="entry name" value="Trans_reg_C"/>
    <property type="match status" value="1"/>
</dbReference>
<dbReference type="SUPFAM" id="SSF52540">
    <property type="entry name" value="P-loop containing nucleoside triphosphate hydrolases"/>
    <property type="match status" value="1"/>
</dbReference>
<dbReference type="CDD" id="cd15831">
    <property type="entry name" value="BTAD"/>
    <property type="match status" value="1"/>
</dbReference>
<keyword evidence="7" id="KW-1185">Reference proteome</keyword>
<dbReference type="InterPro" id="IPR011990">
    <property type="entry name" value="TPR-like_helical_dom_sf"/>
</dbReference>
<dbReference type="Pfam" id="PF13401">
    <property type="entry name" value="AAA_22"/>
    <property type="match status" value="1"/>
</dbReference>
<dbReference type="Proteomes" id="UP000602198">
    <property type="component" value="Unassembled WGS sequence"/>
</dbReference>
<name>A0ABS1M525_9NOCA</name>
<evidence type="ECO:0000256" key="2">
    <source>
        <dbReference type="ARBA" id="ARBA00023125"/>
    </source>
</evidence>
<protein>
    <submittedName>
        <fullName evidence="6">AAA family ATPase</fullName>
    </submittedName>
</protein>
<proteinExistence type="inferred from homology"/>
<dbReference type="Gene3D" id="1.10.10.10">
    <property type="entry name" value="Winged helix-like DNA-binding domain superfamily/Winged helix DNA-binding domain"/>
    <property type="match status" value="1"/>
</dbReference>
<dbReference type="InterPro" id="IPR027417">
    <property type="entry name" value="P-loop_NTPase"/>
</dbReference>
<accession>A0ABS1M525</accession>
<dbReference type="InterPro" id="IPR049945">
    <property type="entry name" value="AAA_22"/>
</dbReference>
<dbReference type="Pfam" id="PF25872">
    <property type="entry name" value="HTH_77"/>
    <property type="match status" value="1"/>
</dbReference>
<dbReference type="Gene3D" id="3.40.50.300">
    <property type="entry name" value="P-loop containing nucleotide triphosphate hydrolases"/>
    <property type="match status" value="1"/>
</dbReference>
<feature type="domain" description="OmpR/PhoB-type" evidence="5">
    <location>
        <begin position="13"/>
        <end position="110"/>
    </location>
</feature>
<gene>
    <name evidence="6" type="ORF">JK358_14770</name>
</gene>
<evidence type="ECO:0000256" key="3">
    <source>
        <dbReference type="PROSITE-ProRule" id="PRU01091"/>
    </source>
</evidence>
<dbReference type="InterPro" id="IPR001867">
    <property type="entry name" value="OmpR/PhoB-type_DNA-bd"/>
</dbReference>
<organism evidence="6 7">
    <name type="scientific">Nocardia acididurans</name>
    <dbReference type="NCBI Taxonomy" id="2802282"/>
    <lineage>
        <taxon>Bacteria</taxon>
        <taxon>Bacillati</taxon>
        <taxon>Actinomycetota</taxon>
        <taxon>Actinomycetes</taxon>
        <taxon>Mycobacteriales</taxon>
        <taxon>Nocardiaceae</taxon>
        <taxon>Nocardia</taxon>
    </lineage>
</organism>
<feature type="DNA-binding region" description="OmpR/PhoB-type" evidence="3">
    <location>
        <begin position="13"/>
        <end position="110"/>
    </location>
</feature>
<dbReference type="PANTHER" id="PTHR47691:SF3">
    <property type="entry name" value="HTH-TYPE TRANSCRIPTIONAL REGULATOR RV0890C-RELATED"/>
    <property type="match status" value="1"/>
</dbReference>